<organism evidence="1 2">
    <name type="scientific">Hibiscus sabdariffa</name>
    <name type="common">roselle</name>
    <dbReference type="NCBI Taxonomy" id="183260"/>
    <lineage>
        <taxon>Eukaryota</taxon>
        <taxon>Viridiplantae</taxon>
        <taxon>Streptophyta</taxon>
        <taxon>Embryophyta</taxon>
        <taxon>Tracheophyta</taxon>
        <taxon>Spermatophyta</taxon>
        <taxon>Magnoliopsida</taxon>
        <taxon>eudicotyledons</taxon>
        <taxon>Gunneridae</taxon>
        <taxon>Pentapetalae</taxon>
        <taxon>rosids</taxon>
        <taxon>malvids</taxon>
        <taxon>Malvales</taxon>
        <taxon>Malvaceae</taxon>
        <taxon>Malvoideae</taxon>
        <taxon>Hibiscus</taxon>
    </lineage>
</organism>
<reference evidence="1 2" key="1">
    <citation type="journal article" date="2024" name="G3 (Bethesda)">
        <title>Genome assembly of Hibiscus sabdariffa L. provides insights into metabolisms of medicinal natural products.</title>
        <authorList>
            <person name="Kim T."/>
        </authorList>
    </citation>
    <scope>NUCLEOTIDE SEQUENCE [LARGE SCALE GENOMIC DNA]</scope>
    <source>
        <strain evidence="1">TK-2024</strain>
        <tissue evidence="1">Old leaves</tissue>
    </source>
</reference>
<proteinExistence type="predicted"/>
<dbReference type="Proteomes" id="UP001396334">
    <property type="component" value="Unassembled WGS sequence"/>
</dbReference>
<evidence type="ECO:0008006" key="3">
    <source>
        <dbReference type="Google" id="ProtNLM"/>
    </source>
</evidence>
<dbReference type="SUPFAM" id="SSF56672">
    <property type="entry name" value="DNA/RNA polymerases"/>
    <property type="match status" value="1"/>
</dbReference>
<evidence type="ECO:0000313" key="2">
    <source>
        <dbReference type="Proteomes" id="UP001396334"/>
    </source>
</evidence>
<accession>A0ABR2P967</accession>
<gene>
    <name evidence="1" type="ORF">V6N11_073122</name>
</gene>
<comment type="caution">
    <text evidence="1">The sequence shown here is derived from an EMBL/GenBank/DDBJ whole genome shotgun (WGS) entry which is preliminary data.</text>
</comment>
<dbReference type="EMBL" id="JBBPBN010000073">
    <property type="protein sequence ID" value="KAK8984972.1"/>
    <property type="molecule type" value="Genomic_DNA"/>
</dbReference>
<evidence type="ECO:0000313" key="1">
    <source>
        <dbReference type="EMBL" id="KAK8984972.1"/>
    </source>
</evidence>
<dbReference type="PANTHER" id="PTHR46890:SF48">
    <property type="entry name" value="RNA-DIRECTED DNA POLYMERASE"/>
    <property type="match status" value="1"/>
</dbReference>
<sequence length="342" mass="36938">MGLAPLPYCPMFSEPGPLARFLPICLGVHRSPCASVCVYVVIAWLSSGPLLCVRPAPSADPWALVPRCAICGALGALRSGLRARLAASLAALLGPSRGLLVYSVTQWLGMKVTPGFLEHITPSVSNSMNASLGADFTTDEIVAAFRDINPWKSPGIDGLPSGFFRQYWNILGDDFVSLCLALLRDQAVMASVNETVIVLIPKVDRPASMRQLRPISLCTVIYKTVAKVDLIMRCVSSVSFRARARGTLSSPFHPQCGLRQGDPLSPFLFLFCTQGLSVALLAAQHVGQLPGLRASKHGPPVNHLLFADDRLVFLRNELAEVHCLKDILSTYSSVSGQRVNFD</sequence>
<dbReference type="InterPro" id="IPR052343">
    <property type="entry name" value="Retrotransposon-Effector_Assoc"/>
</dbReference>
<name>A0ABR2P967_9ROSI</name>
<dbReference type="PANTHER" id="PTHR46890">
    <property type="entry name" value="NON-LTR RETROLELEMENT REVERSE TRANSCRIPTASE-LIKE PROTEIN-RELATED"/>
    <property type="match status" value="1"/>
</dbReference>
<dbReference type="InterPro" id="IPR043502">
    <property type="entry name" value="DNA/RNA_pol_sf"/>
</dbReference>
<protein>
    <recommendedName>
        <fullName evidence="3">Reverse transcriptase domain-containing protein</fullName>
    </recommendedName>
</protein>
<keyword evidence="2" id="KW-1185">Reference proteome</keyword>